<comment type="subcellular location">
    <subcellularLocation>
        <location evidence="1">Cell membrane</location>
        <topology evidence="1">Multi-pass membrane protein</topology>
    </subcellularLocation>
</comment>
<name>A0A455W9B9_MARNT</name>
<organism evidence="10">
    <name type="scientific">Marinobacter nauticus</name>
    <name type="common">Marinobacter hydrocarbonoclasticus</name>
    <name type="synonym">Marinobacter aquaeolei</name>
    <dbReference type="NCBI Taxonomy" id="2743"/>
    <lineage>
        <taxon>Bacteria</taxon>
        <taxon>Pseudomonadati</taxon>
        <taxon>Pseudomonadota</taxon>
        <taxon>Gammaproteobacteria</taxon>
        <taxon>Pseudomonadales</taxon>
        <taxon>Marinobacteraceae</taxon>
        <taxon>Marinobacter</taxon>
    </lineage>
</organism>
<feature type="region of interest" description="Disordered" evidence="8">
    <location>
        <begin position="1"/>
        <end position="22"/>
    </location>
</feature>
<dbReference type="InterPro" id="IPR018584">
    <property type="entry name" value="GT87"/>
</dbReference>
<proteinExistence type="inferred from homology"/>
<evidence type="ECO:0000256" key="8">
    <source>
        <dbReference type="SAM" id="MobiDB-lite"/>
    </source>
</evidence>
<dbReference type="EMBL" id="AP019537">
    <property type="protein sequence ID" value="BBJ02392.1"/>
    <property type="molecule type" value="Genomic_DNA"/>
</dbReference>
<evidence type="ECO:0008006" key="11">
    <source>
        <dbReference type="Google" id="ProtNLM"/>
    </source>
</evidence>
<keyword evidence="2" id="KW-1003">Cell membrane</keyword>
<keyword evidence="5 9" id="KW-1133">Transmembrane helix</keyword>
<keyword evidence="6 9" id="KW-0472">Membrane</keyword>
<feature type="transmembrane region" description="Helical" evidence="9">
    <location>
        <begin position="140"/>
        <end position="166"/>
    </location>
</feature>
<feature type="transmembrane region" description="Helical" evidence="9">
    <location>
        <begin position="106"/>
        <end position="128"/>
    </location>
</feature>
<evidence type="ECO:0000256" key="3">
    <source>
        <dbReference type="ARBA" id="ARBA00022679"/>
    </source>
</evidence>
<feature type="transmembrane region" description="Helical" evidence="9">
    <location>
        <begin position="323"/>
        <end position="343"/>
    </location>
</feature>
<evidence type="ECO:0000256" key="5">
    <source>
        <dbReference type="ARBA" id="ARBA00022989"/>
    </source>
</evidence>
<feature type="transmembrane region" description="Helical" evidence="9">
    <location>
        <begin position="280"/>
        <end position="303"/>
    </location>
</feature>
<gene>
    <name evidence="10" type="ORF">YBY_02400</name>
</gene>
<evidence type="ECO:0000256" key="7">
    <source>
        <dbReference type="ARBA" id="ARBA00024033"/>
    </source>
</evidence>
<evidence type="ECO:0000256" key="9">
    <source>
        <dbReference type="SAM" id="Phobius"/>
    </source>
</evidence>
<evidence type="ECO:0000313" key="10">
    <source>
        <dbReference type="EMBL" id="BBJ02392.1"/>
    </source>
</evidence>
<feature type="compositionally biased region" description="Polar residues" evidence="8">
    <location>
        <begin position="1"/>
        <end position="12"/>
    </location>
</feature>
<protein>
    <recommendedName>
        <fullName evidence="11">DUF2029 domain-containing protein</fullName>
    </recommendedName>
</protein>
<feature type="transmembrane region" description="Helical" evidence="9">
    <location>
        <begin position="172"/>
        <end position="192"/>
    </location>
</feature>
<sequence>MWDGSQLAQGNNPYAHAPDTAPAPPGLEELRGDINHSHLVTIYPPAAQLVFAIAAQFGNTTTDFKVFLVVLDILLCAVLLSVLKALNQPLTLAILYAWNPLPILEIAGSGHIDGAAVFFLLSAMLLLLVSRLKQHNSGLVIPAAAVLFAFSVLIKLFPLVFIPALLLLSREYWRRFLIAFTATAMLLCVPFLPDLRNAYGTLDLYLRTWEFAGFAFQVLRDVSNGAFARGTLAVSFLLLCALIYLRLWRSPSPSVVFHACFQVAFCFLLLTTTLHPWYALYLVAFLPLSGALVPGMVFSWVVLLAYQVQISYAISGTWQERSWVAAVIFAAPLFAWIAAALASRSNPGGLSGR</sequence>
<dbReference type="GO" id="GO:0016758">
    <property type="term" value="F:hexosyltransferase activity"/>
    <property type="evidence" value="ECO:0007669"/>
    <property type="project" value="InterPro"/>
</dbReference>
<feature type="transmembrane region" description="Helical" evidence="9">
    <location>
        <begin position="226"/>
        <end position="248"/>
    </location>
</feature>
<feature type="transmembrane region" description="Helical" evidence="9">
    <location>
        <begin position="66"/>
        <end position="86"/>
    </location>
</feature>
<keyword evidence="3" id="KW-0808">Transferase</keyword>
<evidence type="ECO:0000256" key="1">
    <source>
        <dbReference type="ARBA" id="ARBA00004651"/>
    </source>
</evidence>
<accession>A0A455W9B9</accession>
<evidence type="ECO:0000256" key="2">
    <source>
        <dbReference type="ARBA" id="ARBA00022475"/>
    </source>
</evidence>
<dbReference type="Pfam" id="PF09594">
    <property type="entry name" value="GT87"/>
    <property type="match status" value="1"/>
</dbReference>
<feature type="transmembrane region" description="Helical" evidence="9">
    <location>
        <begin position="255"/>
        <end position="274"/>
    </location>
</feature>
<evidence type="ECO:0000256" key="6">
    <source>
        <dbReference type="ARBA" id="ARBA00023136"/>
    </source>
</evidence>
<evidence type="ECO:0000256" key="4">
    <source>
        <dbReference type="ARBA" id="ARBA00022692"/>
    </source>
</evidence>
<dbReference type="GO" id="GO:0005886">
    <property type="term" value="C:plasma membrane"/>
    <property type="evidence" value="ECO:0007669"/>
    <property type="project" value="UniProtKB-SubCell"/>
</dbReference>
<keyword evidence="4 9" id="KW-0812">Transmembrane</keyword>
<reference evidence="10" key="1">
    <citation type="submission" date="2019-03" db="EMBL/GenBank/DDBJ databases">
        <title>Whole genome analysis of nitrate-reducing bacteria Marinobacter hydrocarbonoclasticus YB03.</title>
        <authorList>
            <person name="Azam A.H."/>
            <person name="Yuk S.R."/>
            <person name="Kamarisima K."/>
            <person name="Miyanaga K."/>
            <person name="Tanji Y."/>
        </authorList>
    </citation>
    <scope>NUCLEOTIDE SEQUENCE</scope>
    <source>
        <strain evidence="10">YB03</strain>
    </source>
</reference>
<comment type="similarity">
    <text evidence="7">Belongs to the glycosyltransferase 87 family.</text>
</comment>
<dbReference type="AlphaFoldDB" id="A0A455W9B9"/>